<dbReference type="PANTHER" id="PTHR15032">
    <property type="entry name" value="N-ACYL-PHOSPHATIDYLETHANOLAMINE-HYDROLYZING PHOSPHOLIPASE D"/>
    <property type="match status" value="1"/>
</dbReference>
<dbReference type="InterPro" id="IPR036866">
    <property type="entry name" value="RibonucZ/Hydroxyglut_hydro"/>
</dbReference>
<dbReference type="GO" id="GO:0070290">
    <property type="term" value="F:N-acylphosphatidylethanolamine-specific phospholipase D activity"/>
    <property type="evidence" value="ECO:0007669"/>
    <property type="project" value="TreeGrafter"/>
</dbReference>
<evidence type="ECO:0000313" key="3">
    <source>
        <dbReference type="EMBL" id="PRP77681.1"/>
    </source>
</evidence>
<proteinExistence type="predicted"/>
<feature type="compositionally biased region" description="Polar residues" evidence="1">
    <location>
        <begin position="53"/>
        <end position="62"/>
    </location>
</feature>
<dbReference type="AlphaFoldDB" id="A0A2P6N177"/>
<name>A0A2P6N177_9EUKA</name>
<dbReference type="InParanoid" id="A0A2P6N177"/>
<dbReference type="EMBL" id="MDYQ01000257">
    <property type="protein sequence ID" value="PRP77681.1"/>
    <property type="molecule type" value="Genomic_DNA"/>
</dbReference>
<protein>
    <recommendedName>
        <fullName evidence="2">Metallo-beta-lactamase domain-containing protein</fullName>
    </recommendedName>
</protein>
<feature type="domain" description="Metallo-beta-lactamase" evidence="2">
    <location>
        <begin position="256"/>
        <end position="494"/>
    </location>
</feature>
<organism evidence="3 4">
    <name type="scientific">Planoprotostelium fungivorum</name>
    <dbReference type="NCBI Taxonomy" id="1890364"/>
    <lineage>
        <taxon>Eukaryota</taxon>
        <taxon>Amoebozoa</taxon>
        <taxon>Evosea</taxon>
        <taxon>Variosea</taxon>
        <taxon>Cavosteliida</taxon>
        <taxon>Cavosteliaceae</taxon>
        <taxon>Planoprotostelium</taxon>
    </lineage>
</organism>
<feature type="region of interest" description="Disordered" evidence="1">
    <location>
        <begin position="588"/>
        <end position="639"/>
    </location>
</feature>
<dbReference type="STRING" id="1890364.A0A2P6N177"/>
<dbReference type="GO" id="GO:0005737">
    <property type="term" value="C:cytoplasm"/>
    <property type="evidence" value="ECO:0007669"/>
    <property type="project" value="TreeGrafter"/>
</dbReference>
<keyword evidence="4" id="KW-1185">Reference proteome</keyword>
<gene>
    <name evidence="3" type="ORF">PROFUN_00542</name>
</gene>
<dbReference type="Gene3D" id="3.60.15.10">
    <property type="entry name" value="Ribonuclease Z/Hydroxyacylglutathione hydrolase-like"/>
    <property type="match status" value="1"/>
</dbReference>
<dbReference type="Proteomes" id="UP000241769">
    <property type="component" value="Unassembled WGS sequence"/>
</dbReference>
<dbReference type="SUPFAM" id="SSF56281">
    <property type="entry name" value="Metallo-hydrolase/oxidoreductase"/>
    <property type="match status" value="1"/>
</dbReference>
<feature type="region of interest" description="Disordered" evidence="1">
    <location>
        <begin position="77"/>
        <end position="210"/>
    </location>
</feature>
<evidence type="ECO:0000256" key="1">
    <source>
        <dbReference type="SAM" id="MobiDB-lite"/>
    </source>
</evidence>
<dbReference type="GO" id="GO:0070292">
    <property type="term" value="P:N-acylphosphatidylethanolamine metabolic process"/>
    <property type="evidence" value="ECO:0007669"/>
    <property type="project" value="TreeGrafter"/>
</dbReference>
<reference evidence="3 4" key="1">
    <citation type="journal article" date="2018" name="Genome Biol. Evol.">
        <title>Multiple Roots of Fruiting Body Formation in Amoebozoa.</title>
        <authorList>
            <person name="Hillmann F."/>
            <person name="Forbes G."/>
            <person name="Novohradska S."/>
            <person name="Ferling I."/>
            <person name="Riege K."/>
            <person name="Groth M."/>
            <person name="Westermann M."/>
            <person name="Marz M."/>
            <person name="Spaller T."/>
            <person name="Winckler T."/>
            <person name="Schaap P."/>
            <person name="Glockner G."/>
        </authorList>
    </citation>
    <scope>NUCLEOTIDE SEQUENCE [LARGE SCALE GENOMIC DNA]</scope>
    <source>
        <strain evidence="3 4">Jena</strain>
    </source>
</reference>
<feature type="compositionally biased region" description="Basic and acidic residues" evidence="1">
    <location>
        <begin position="591"/>
        <end position="639"/>
    </location>
</feature>
<dbReference type="GO" id="GO:0070291">
    <property type="term" value="P:N-acylethanolamine metabolic process"/>
    <property type="evidence" value="ECO:0007669"/>
    <property type="project" value="TreeGrafter"/>
</dbReference>
<sequence>MTQLTFTPLRKQYDTPPSHHVLGTQMWSNITSILSPNVARTAPAQPTKPRTVGFTNPWPSHQKLSMGQIKAGLEWRNRSNSDEGTAPPDCSYSDESDNEKSSDLNSSQESCSDTDEDENKETSRETGKREKKKTIHAIRGLKEKAQKKLLNNNEGEKLVDSPNKSRQSKESEKKQRGSPFFARSKSKEDSKLEKRKSSEGRRSSVEDPRNAADELLEVHAPHFGDIEENTARATWLGHAGVLLQFPSLSEGGSPVRIVVDPIFSNRCFPSQSAGPLRSFPPPCPITSLPPIHLFVLSHNHYDHLDSDTVTALWKNHRQTLHFVVPLGNGDWFKQSPLNVPADRIIELDWWDDVIVTSGNVRKGAETQGRHLRVTCTPAQHNSGRFKMDSGASLWASWYFTYVFTPSFTFRTYFAGDTGFQIHGPEGPRETSAYPRCPAFEEISRRLGSPDLSLLPISVGATAGYLKKSIGFFPRVNPSIMSANHIGAWDAVRLHHIMRDASEAQRETWRPRPVSMAIHWGTFVGGMEDVQQSIRDLKKSCRELELEFGRLPSGGRAEKEGEKRGKFYLVNHGESLTFDMREYEKAEEECERVDQVGKIEEKKEEKEKEKEEERPREKEETIEKLMREEKQRAPLLKEAE</sequence>
<evidence type="ECO:0000259" key="2">
    <source>
        <dbReference type="Pfam" id="PF12706"/>
    </source>
</evidence>
<feature type="region of interest" description="Disordered" evidence="1">
    <location>
        <begin position="40"/>
        <end position="62"/>
    </location>
</feature>
<comment type="caution">
    <text evidence="3">The sequence shown here is derived from an EMBL/GenBank/DDBJ whole genome shotgun (WGS) entry which is preliminary data.</text>
</comment>
<dbReference type="PANTHER" id="PTHR15032:SF27">
    <property type="entry name" value="N-ACYL-PHOSPHATIDYLETHANOLAMINE-HYDROLYZING PHOSPHOLIPASE D"/>
    <property type="match status" value="1"/>
</dbReference>
<dbReference type="OrthoDB" id="332863at2759"/>
<dbReference type="Pfam" id="PF12706">
    <property type="entry name" value="Lactamase_B_2"/>
    <property type="match status" value="1"/>
</dbReference>
<evidence type="ECO:0000313" key="4">
    <source>
        <dbReference type="Proteomes" id="UP000241769"/>
    </source>
</evidence>
<accession>A0A2P6N177</accession>
<dbReference type="InterPro" id="IPR001279">
    <property type="entry name" value="Metallo-B-lactamas"/>
</dbReference>
<feature type="compositionally biased region" description="Basic and acidic residues" evidence="1">
    <location>
        <begin position="185"/>
        <end position="210"/>
    </location>
</feature>